<dbReference type="NCBIfam" id="NF045515">
    <property type="entry name" value="Glp_gephyrin"/>
    <property type="match status" value="1"/>
</dbReference>
<dbReference type="RefSeq" id="WP_148136012.1">
    <property type="nucleotide sequence ID" value="NZ_CP017634.1"/>
</dbReference>
<dbReference type="SMART" id="SM00852">
    <property type="entry name" value="MoCF_biosynth"/>
    <property type="match status" value="1"/>
</dbReference>
<sequence length="419" mass="44622">MRIGVSLEEAQEMLLQKANMVEEGSVSLMGALGRVLSQNIRARENLPAFHKSPLDGYALIAKDVEQAKPSHPVALEVIEEVRAGFVPKQKITPGTTIKVMTGSPLPEGADTVIKYEDVKRTGNSIYLSFPLKPGSNVIYAGEDVKKDEIVALKGTVITPSLVGLLAGLGIAEVPVLRKVRIAIISTGDELIDPAKEPCPGKIYNSSLYNLAALCGELGADPIVMGIVPDEKELISGHIVKSLEAADILITTGGVSVGDFDVVQDALRQAGANMIFWKVSMKPGSPILAAEKDKKIIIGLSGNPAAALVTFDLIAVPVIKKMMGLNRRMPPRVTAVLADNFLKSSPQRRFLRGKLQAINGTHYVKLTGEQGNGILKSMINCNALIDVPAGSGPLCAGQEISAIIVGNISDTFFEMEKEIS</sequence>
<keyword evidence="16" id="KW-1185">Reference proteome</keyword>
<organism evidence="15 16">
    <name type="scientific">Formimonas warabiya</name>
    <dbReference type="NCBI Taxonomy" id="1761012"/>
    <lineage>
        <taxon>Bacteria</taxon>
        <taxon>Bacillati</taxon>
        <taxon>Bacillota</taxon>
        <taxon>Clostridia</taxon>
        <taxon>Eubacteriales</taxon>
        <taxon>Peptococcaceae</taxon>
        <taxon>Candidatus Formimonas</taxon>
    </lineage>
</organism>
<dbReference type="Gene3D" id="2.170.190.11">
    <property type="entry name" value="Molybdopterin biosynthesis moea protein, domain 3"/>
    <property type="match status" value="1"/>
</dbReference>
<dbReference type="SUPFAM" id="SSF63867">
    <property type="entry name" value="MoeA C-terminal domain-like"/>
    <property type="match status" value="1"/>
</dbReference>
<dbReference type="InterPro" id="IPR005111">
    <property type="entry name" value="MoeA_C_domain_IV"/>
</dbReference>
<dbReference type="Gene3D" id="3.40.980.10">
    <property type="entry name" value="MoaB/Mog-like domain"/>
    <property type="match status" value="1"/>
</dbReference>
<dbReference type="UniPathway" id="UPA00344"/>
<dbReference type="GO" id="GO:0006777">
    <property type="term" value="P:Mo-molybdopterin cofactor biosynthetic process"/>
    <property type="evidence" value="ECO:0007669"/>
    <property type="project" value="UniProtKB-UniRule"/>
</dbReference>
<gene>
    <name evidence="15" type="ORF">DCMF_19725</name>
</gene>
<comment type="catalytic activity">
    <reaction evidence="12">
        <text>adenylyl-molybdopterin + molybdate = Mo-molybdopterin + AMP + H(+)</text>
        <dbReference type="Rhea" id="RHEA:35047"/>
        <dbReference type="ChEBI" id="CHEBI:15378"/>
        <dbReference type="ChEBI" id="CHEBI:36264"/>
        <dbReference type="ChEBI" id="CHEBI:62727"/>
        <dbReference type="ChEBI" id="CHEBI:71302"/>
        <dbReference type="ChEBI" id="CHEBI:456215"/>
        <dbReference type="EC" id="2.10.1.1"/>
    </reaction>
</comment>
<evidence type="ECO:0000259" key="14">
    <source>
        <dbReference type="SMART" id="SM00852"/>
    </source>
</evidence>
<evidence type="ECO:0000313" key="16">
    <source>
        <dbReference type="Proteomes" id="UP000323521"/>
    </source>
</evidence>
<dbReference type="EMBL" id="CP017634">
    <property type="protein sequence ID" value="ATW26690.1"/>
    <property type="molecule type" value="Genomic_DNA"/>
</dbReference>
<dbReference type="InterPro" id="IPR038987">
    <property type="entry name" value="MoeA-like"/>
</dbReference>
<dbReference type="GO" id="GO:0061599">
    <property type="term" value="F:molybdopterin molybdotransferase activity"/>
    <property type="evidence" value="ECO:0007669"/>
    <property type="project" value="UniProtKB-UniRule"/>
</dbReference>
<dbReference type="GO" id="GO:0005829">
    <property type="term" value="C:cytosol"/>
    <property type="evidence" value="ECO:0007669"/>
    <property type="project" value="TreeGrafter"/>
</dbReference>
<dbReference type="InterPro" id="IPR036135">
    <property type="entry name" value="MoeA_linker/N_sf"/>
</dbReference>
<dbReference type="Gene3D" id="3.90.105.10">
    <property type="entry name" value="Molybdopterin biosynthesis moea protein, domain 2"/>
    <property type="match status" value="1"/>
</dbReference>
<comment type="pathway">
    <text evidence="3 13">Cofactor biosynthesis; molybdopterin biosynthesis.</text>
</comment>
<evidence type="ECO:0000256" key="9">
    <source>
        <dbReference type="ARBA" id="ARBA00022723"/>
    </source>
</evidence>
<dbReference type="InterPro" id="IPR036688">
    <property type="entry name" value="MoeA_C_domain_IV_sf"/>
</dbReference>
<evidence type="ECO:0000256" key="12">
    <source>
        <dbReference type="ARBA" id="ARBA00047317"/>
    </source>
</evidence>
<dbReference type="NCBIfam" id="TIGR00177">
    <property type="entry name" value="molyb_syn"/>
    <property type="match status" value="1"/>
</dbReference>
<dbReference type="CDD" id="cd00887">
    <property type="entry name" value="MoeA"/>
    <property type="match status" value="1"/>
</dbReference>
<evidence type="ECO:0000256" key="8">
    <source>
        <dbReference type="ARBA" id="ARBA00022679"/>
    </source>
</evidence>
<evidence type="ECO:0000256" key="1">
    <source>
        <dbReference type="ARBA" id="ARBA00001946"/>
    </source>
</evidence>
<keyword evidence="7 13" id="KW-0500">Molybdenum</keyword>
<dbReference type="InterPro" id="IPR005110">
    <property type="entry name" value="MoeA_linker/N"/>
</dbReference>
<evidence type="ECO:0000256" key="7">
    <source>
        <dbReference type="ARBA" id="ARBA00022505"/>
    </source>
</evidence>
<dbReference type="SUPFAM" id="SSF53218">
    <property type="entry name" value="Molybdenum cofactor biosynthesis proteins"/>
    <property type="match status" value="1"/>
</dbReference>
<name>A0A3G1KW90_FORW1</name>
<protein>
    <recommendedName>
        <fullName evidence="6 13">Molybdopterin molybdenumtransferase</fullName>
        <ecNumber evidence="5 13">2.10.1.1</ecNumber>
    </recommendedName>
</protein>
<feature type="domain" description="MoaB/Mog" evidence="14">
    <location>
        <begin position="182"/>
        <end position="320"/>
    </location>
</feature>
<evidence type="ECO:0000256" key="6">
    <source>
        <dbReference type="ARBA" id="ARBA00021108"/>
    </source>
</evidence>
<comment type="function">
    <text evidence="2 13">Catalyzes the insertion of molybdate into adenylated molybdopterin with the concomitant release of AMP.</text>
</comment>
<dbReference type="OrthoDB" id="9804758at2"/>
<dbReference type="Pfam" id="PF03454">
    <property type="entry name" value="MoeA_C"/>
    <property type="match status" value="1"/>
</dbReference>
<dbReference type="PANTHER" id="PTHR10192">
    <property type="entry name" value="MOLYBDOPTERIN BIOSYNTHESIS PROTEIN"/>
    <property type="match status" value="1"/>
</dbReference>
<evidence type="ECO:0000256" key="11">
    <source>
        <dbReference type="ARBA" id="ARBA00023150"/>
    </source>
</evidence>
<dbReference type="Pfam" id="PF00994">
    <property type="entry name" value="MoCF_biosynth"/>
    <property type="match status" value="1"/>
</dbReference>
<dbReference type="InterPro" id="IPR001453">
    <property type="entry name" value="MoaB/Mog_dom"/>
</dbReference>
<dbReference type="Pfam" id="PF03453">
    <property type="entry name" value="MoeA_N"/>
    <property type="match status" value="1"/>
</dbReference>
<comment type="cofactor">
    <cofactor evidence="1 13">
        <name>Mg(2+)</name>
        <dbReference type="ChEBI" id="CHEBI:18420"/>
    </cofactor>
</comment>
<dbReference type="Gene3D" id="2.40.340.10">
    <property type="entry name" value="MoeA, C-terminal, domain IV"/>
    <property type="match status" value="1"/>
</dbReference>
<dbReference type="KEGG" id="fwa:DCMF_19725"/>
<proteinExistence type="inferred from homology"/>
<keyword evidence="10 13" id="KW-0460">Magnesium</keyword>
<comment type="similarity">
    <text evidence="4 13">Belongs to the MoeA family.</text>
</comment>
<evidence type="ECO:0000256" key="10">
    <source>
        <dbReference type="ARBA" id="ARBA00022842"/>
    </source>
</evidence>
<dbReference type="SUPFAM" id="SSF63882">
    <property type="entry name" value="MoeA N-terminal region -like"/>
    <property type="match status" value="1"/>
</dbReference>
<dbReference type="GO" id="GO:0046872">
    <property type="term" value="F:metal ion binding"/>
    <property type="evidence" value="ECO:0007669"/>
    <property type="project" value="UniProtKB-UniRule"/>
</dbReference>
<accession>A0A3G1KW90</accession>
<keyword evidence="8 13" id="KW-0808">Transferase</keyword>
<dbReference type="InterPro" id="IPR036425">
    <property type="entry name" value="MoaB/Mog-like_dom_sf"/>
</dbReference>
<evidence type="ECO:0000256" key="2">
    <source>
        <dbReference type="ARBA" id="ARBA00002901"/>
    </source>
</evidence>
<dbReference type="PANTHER" id="PTHR10192:SF5">
    <property type="entry name" value="GEPHYRIN"/>
    <property type="match status" value="1"/>
</dbReference>
<keyword evidence="9 13" id="KW-0479">Metal-binding</keyword>
<evidence type="ECO:0000256" key="5">
    <source>
        <dbReference type="ARBA" id="ARBA00013269"/>
    </source>
</evidence>
<dbReference type="Proteomes" id="UP000323521">
    <property type="component" value="Chromosome"/>
</dbReference>
<evidence type="ECO:0000313" key="15">
    <source>
        <dbReference type="EMBL" id="ATW26690.1"/>
    </source>
</evidence>
<evidence type="ECO:0000256" key="13">
    <source>
        <dbReference type="RuleBase" id="RU365090"/>
    </source>
</evidence>
<evidence type="ECO:0000256" key="3">
    <source>
        <dbReference type="ARBA" id="ARBA00005046"/>
    </source>
</evidence>
<dbReference type="FunFam" id="3.40.980.10:FF:000004">
    <property type="entry name" value="Molybdopterin molybdenumtransferase"/>
    <property type="match status" value="1"/>
</dbReference>
<evidence type="ECO:0000256" key="4">
    <source>
        <dbReference type="ARBA" id="ARBA00010763"/>
    </source>
</evidence>
<reference evidence="15 16" key="1">
    <citation type="submission" date="2016-10" db="EMBL/GenBank/DDBJ databases">
        <title>Complete Genome Sequence of Peptococcaceae strain DCMF.</title>
        <authorList>
            <person name="Edwards R.J."/>
            <person name="Holland S.I."/>
            <person name="Deshpande N.P."/>
            <person name="Wong Y.K."/>
            <person name="Ertan H."/>
            <person name="Manefield M."/>
            <person name="Russell T.L."/>
            <person name="Lee M.J."/>
        </authorList>
    </citation>
    <scope>NUCLEOTIDE SEQUENCE [LARGE SCALE GENOMIC DNA]</scope>
    <source>
        <strain evidence="15 16">DCMF</strain>
    </source>
</reference>
<keyword evidence="11 13" id="KW-0501">Molybdenum cofactor biosynthesis</keyword>
<dbReference type="EC" id="2.10.1.1" evidence="5 13"/>
<dbReference type="AlphaFoldDB" id="A0A3G1KW90"/>